<proteinExistence type="predicted"/>
<keyword evidence="3" id="KW-1185">Reference proteome</keyword>
<name>A0A926GIU9_9RHOB</name>
<keyword evidence="1" id="KW-1133">Transmembrane helix</keyword>
<sequence>MIRLTGGGWLLFAVGLAFALTFLSASLLQDIGDCAARLVAGQDIQDRVWDHLRPLDFLIFLACVIPSALWATFLRGRRQWAQLGGTIVLAAMIGWHMYRTYSGLCSVTDLFGSRELVIYVFFALLMTMLIRRGAELWAERAGE</sequence>
<feature type="transmembrane region" description="Helical" evidence="1">
    <location>
        <begin position="110"/>
        <end position="130"/>
    </location>
</feature>
<keyword evidence="1" id="KW-0812">Transmembrane</keyword>
<dbReference type="RefSeq" id="WP_187794256.1">
    <property type="nucleotide sequence ID" value="NZ_JACOQL010000004.1"/>
</dbReference>
<reference evidence="2" key="1">
    <citation type="submission" date="2020-08" db="EMBL/GenBank/DDBJ databases">
        <title>Paracoccus amoyensis sp. nov., isolated from the surface seawater at coast of Xiamen, Fujian.</title>
        <authorList>
            <person name="Lyu L."/>
        </authorList>
    </citation>
    <scope>NUCLEOTIDE SEQUENCE</scope>
    <source>
        <strain evidence="2">11-3</strain>
    </source>
</reference>
<feature type="transmembrane region" description="Helical" evidence="1">
    <location>
        <begin position="80"/>
        <end position="98"/>
    </location>
</feature>
<keyword evidence="1" id="KW-0472">Membrane</keyword>
<gene>
    <name evidence="2" type="ORF">H4P12_13810</name>
</gene>
<dbReference type="Proteomes" id="UP000608594">
    <property type="component" value="Unassembled WGS sequence"/>
</dbReference>
<comment type="caution">
    <text evidence="2">The sequence shown here is derived from an EMBL/GenBank/DDBJ whole genome shotgun (WGS) entry which is preliminary data.</text>
</comment>
<dbReference type="EMBL" id="JACOQL010000004">
    <property type="protein sequence ID" value="MBC9247752.1"/>
    <property type="molecule type" value="Genomic_DNA"/>
</dbReference>
<dbReference type="AlphaFoldDB" id="A0A926GIU9"/>
<accession>A0A926GIU9</accession>
<organism evidence="2 3">
    <name type="scientific">Paracoccus amoyensis</name>
    <dbReference type="NCBI Taxonomy" id="2760093"/>
    <lineage>
        <taxon>Bacteria</taxon>
        <taxon>Pseudomonadati</taxon>
        <taxon>Pseudomonadota</taxon>
        <taxon>Alphaproteobacteria</taxon>
        <taxon>Rhodobacterales</taxon>
        <taxon>Paracoccaceae</taxon>
        <taxon>Paracoccus</taxon>
    </lineage>
</organism>
<feature type="transmembrane region" description="Helical" evidence="1">
    <location>
        <begin position="57"/>
        <end position="73"/>
    </location>
</feature>
<protein>
    <submittedName>
        <fullName evidence="2">Uncharacterized protein</fullName>
    </submittedName>
</protein>
<evidence type="ECO:0000313" key="3">
    <source>
        <dbReference type="Proteomes" id="UP000608594"/>
    </source>
</evidence>
<evidence type="ECO:0000313" key="2">
    <source>
        <dbReference type="EMBL" id="MBC9247752.1"/>
    </source>
</evidence>
<evidence type="ECO:0000256" key="1">
    <source>
        <dbReference type="SAM" id="Phobius"/>
    </source>
</evidence>